<dbReference type="EMBL" id="JACHXJ010000012">
    <property type="protein sequence ID" value="MBB3132147.1"/>
    <property type="molecule type" value="Genomic_DNA"/>
</dbReference>
<evidence type="ECO:0008006" key="3">
    <source>
        <dbReference type="Google" id="ProtNLM"/>
    </source>
</evidence>
<accession>A0A839U5P4</accession>
<sequence length="75" mass="8601">MYGLGKNRSLLGRYLDRNKIKQDWLAKEAGLSRNVIGRLCDGERSDDKIQVRSKVLVISALRKNGHDVRAADFWE</sequence>
<name>A0A839U5P4_9BACL</name>
<evidence type="ECO:0000313" key="1">
    <source>
        <dbReference type="EMBL" id="MBB3132147.1"/>
    </source>
</evidence>
<organism evidence="1 2">
    <name type="scientific">Paenibacillus rhizosphaerae</name>
    <dbReference type="NCBI Taxonomy" id="297318"/>
    <lineage>
        <taxon>Bacteria</taxon>
        <taxon>Bacillati</taxon>
        <taxon>Bacillota</taxon>
        <taxon>Bacilli</taxon>
        <taxon>Bacillales</taxon>
        <taxon>Paenibacillaceae</taxon>
        <taxon>Paenibacillus</taxon>
    </lineage>
</organism>
<evidence type="ECO:0000313" key="2">
    <source>
        <dbReference type="Proteomes" id="UP000517523"/>
    </source>
</evidence>
<proteinExistence type="predicted"/>
<comment type="caution">
    <text evidence="1">The sequence shown here is derived from an EMBL/GenBank/DDBJ whole genome shotgun (WGS) entry which is preliminary data.</text>
</comment>
<protein>
    <recommendedName>
        <fullName evidence="3">Transcriptional regulator</fullName>
    </recommendedName>
</protein>
<gene>
    <name evidence="1" type="ORF">FHS19_006874</name>
</gene>
<reference evidence="1 2" key="1">
    <citation type="submission" date="2020-08" db="EMBL/GenBank/DDBJ databases">
        <title>Genomic Encyclopedia of Type Strains, Phase III (KMG-III): the genomes of soil and plant-associated and newly described type strains.</title>
        <authorList>
            <person name="Whitman W."/>
        </authorList>
    </citation>
    <scope>NUCLEOTIDE SEQUENCE [LARGE SCALE GENOMIC DNA]</scope>
    <source>
        <strain evidence="1 2">CECT 5831</strain>
    </source>
</reference>
<dbReference type="AlphaFoldDB" id="A0A839U5P4"/>
<dbReference type="Proteomes" id="UP000517523">
    <property type="component" value="Unassembled WGS sequence"/>
</dbReference>